<keyword evidence="4" id="KW-1133">Transmembrane helix</keyword>
<dbReference type="OrthoDB" id="5918848at2"/>
<dbReference type="Proteomes" id="UP000196573">
    <property type="component" value="Unassembled WGS sequence"/>
</dbReference>
<proteinExistence type="inferred from homology"/>
<dbReference type="Gene3D" id="3.30.700.10">
    <property type="entry name" value="Glycoprotein, Type 4 Pilin"/>
    <property type="match status" value="1"/>
</dbReference>
<dbReference type="PANTHER" id="PTHR30093">
    <property type="entry name" value="GENERAL SECRETION PATHWAY PROTEIN G"/>
    <property type="match status" value="1"/>
</dbReference>
<keyword evidence="3" id="KW-0281">Fimbrium</keyword>
<name>A0A1X7ADG5_9GAMM</name>
<dbReference type="PROSITE" id="PS00409">
    <property type="entry name" value="PROKAR_NTER_METHYL"/>
    <property type="match status" value="1"/>
</dbReference>
<dbReference type="InterPro" id="IPR045584">
    <property type="entry name" value="Pilin-like"/>
</dbReference>
<sequence>MANRRSKRGFTLLEIMIVIGVIGILAAIAIPAYQRYTTRAKVAEIITIMSEMKASVSQCIQSRGNVSDCSAANSDIDETAKAGSSRFISSVSITAGVIRIDPDWSELGDSGVNGYIQLTPTLAGSTIWNCQYRDVLPSIVQYLPSNCRNAAP</sequence>
<dbReference type="InterPro" id="IPR001082">
    <property type="entry name" value="Pilin"/>
</dbReference>
<evidence type="ECO:0000256" key="2">
    <source>
        <dbReference type="ARBA" id="ARBA00022481"/>
    </source>
</evidence>
<dbReference type="EMBL" id="FWPT01000001">
    <property type="protein sequence ID" value="SMA31791.1"/>
    <property type="molecule type" value="Genomic_DNA"/>
</dbReference>
<dbReference type="NCBIfam" id="TIGR02532">
    <property type="entry name" value="IV_pilin_GFxxxE"/>
    <property type="match status" value="1"/>
</dbReference>
<evidence type="ECO:0000256" key="1">
    <source>
        <dbReference type="ARBA" id="ARBA00005233"/>
    </source>
</evidence>
<feature type="transmembrane region" description="Helical" evidence="4">
    <location>
        <begin position="12"/>
        <end position="33"/>
    </location>
</feature>
<accession>A0A1X7ADG5</accession>
<keyword evidence="4" id="KW-0472">Membrane</keyword>
<dbReference type="PANTHER" id="PTHR30093:SF34">
    <property type="entry name" value="PREPILIN PEPTIDASE-DEPENDENT PROTEIN D"/>
    <property type="match status" value="1"/>
</dbReference>
<dbReference type="Pfam" id="PF07963">
    <property type="entry name" value="N_methyl"/>
    <property type="match status" value="1"/>
</dbReference>
<evidence type="ECO:0000256" key="4">
    <source>
        <dbReference type="SAM" id="Phobius"/>
    </source>
</evidence>
<dbReference type="Pfam" id="PF00114">
    <property type="entry name" value="Pilin"/>
    <property type="match status" value="1"/>
</dbReference>
<organism evidence="5 6">
    <name type="scientific">Parendozoicomonas haliclonae</name>
    <dbReference type="NCBI Taxonomy" id="1960125"/>
    <lineage>
        <taxon>Bacteria</taxon>
        <taxon>Pseudomonadati</taxon>
        <taxon>Pseudomonadota</taxon>
        <taxon>Gammaproteobacteria</taxon>
        <taxon>Oceanospirillales</taxon>
        <taxon>Endozoicomonadaceae</taxon>
        <taxon>Parendozoicomonas</taxon>
    </lineage>
</organism>
<evidence type="ECO:0000256" key="3">
    <source>
        <dbReference type="RuleBase" id="RU000389"/>
    </source>
</evidence>
<dbReference type="InterPro" id="IPR012902">
    <property type="entry name" value="N_methyl_site"/>
</dbReference>
<gene>
    <name evidence="5" type="primary">pilE_1</name>
    <name evidence="5" type="ORF">EHSB41UT_00064</name>
</gene>
<dbReference type="GO" id="GO:0009289">
    <property type="term" value="C:pilus"/>
    <property type="evidence" value="ECO:0007669"/>
    <property type="project" value="InterPro"/>
</dbReference>
<keyword evidence="6" id="KW-1185">Reference proteome</keyword>
<reference evidence="5 6" key="1">
    <citation type="submission" date="2017-03" db="EMBL/GenBank/DDBJ databases">
        <authorList>
            <person name="Afonso C.L."/>
            <person name="Miller P.J."/>
            <person name="Scott M.A."/>
            <person name="Spackman E."/>
            <person name="Goraichik I."/>
            <person name="Dimitrov K.M."/>
            <person name="Suarez D.L."/>
            <person name="Swayne D.E."/>
        </authorList>
    </citation>
    <scope>NUCLEOTIDE SEQUENCE [LARGE SCALE GENOMIC DNA]</scope>
    <source>
        <strain evidence="5">SB41UT1</strain>
    </source>
</reference>
<dbReference type="RefSeq" id="WP_087106841.1">
    <property type="nucleotide sequence ID" value="NZ_CBCSCN010000012.1"/>
</dbReference>
<comment type="similarity">
    <text evidence="1 3">Belongs to the N-Me-Phe pilin family.</text>
</comment>
<dbReference type="SUPFAM" id="SSF54523">
    <property type="entry name" value="Pili subunits"/>
    <property type="match status" value="1"/>
</dbReference>
<protein>
    <submittedName>
        <fullName evidence="5">Fimbrial protein</fullName>
    </submittedName>
</protein>
<dbReference type="AlphaFoldDB" id="A0A1X7ADG5"/>
<evidence type="ECO:0000313" key="6">
    <source>
        <dbReference type="Proteomes" id="UP000196573"/>
    </source>
</evidence>
<keyword evidence="2" id="KW-0488">Methylation</keyword>
<dbReference type="GO" id="GO:0007155">
    <property type="term" value="P:cell adhesion"/>
    <property type="evidence" value="ECO:0007669"/>
    <property type="project" value="InterPro"/>
</dbReference>
<evidence type="ECO:0000313" key="5">
    <source>
        <dbReference type="EMBL" id="SMA31791.1"/>
    </source>
</evidence>
<keyword evidence="4" id="KW-0812">Transmembrane</keyword>